<dbReference type="AlphaFoldDB" id="A0A5C3LC69"/>
<evidence type="ECO:0000256" key="1">
    <source>
        <dbReference type="SAM" id="MobiDB-lite"/>
    </source>
</evidence>
<proteinExistence type="predicted"/>
<feature type="non-terminal residue" evidence="2">
    <location>
        <position position="1"/>
    </location>
</feature>
<feature type="region of interest" description="Disordered" evidence="1">
    <location>
        <begin position="113"/>
        <end position="156"/>
    </location>
</feature>
<evidence type="ECO:0000313" key="3">
    <source>
        <dbReference type="Proteomes" id="UP000307440"/>
    </source>
</evidence>
<dbReference type="OrthoDB" id="4991875at2759"/>
<organism evidence="2 3">
    <name type="scientific">Coprinopsis marcescibilis</name>
    <name type="common">Agaric fungus</name>
    <name type="synonym">Psathyrella marcescibilis</name>
    <dbReference type="NCBI Taxonomy" id="230819"/>
    <lineage>
        <taxon>Eukaryota</taxon>
        <taxon>Fungi</taxon>
        <taxon>Dikarya</taxon>
        <taxon>Basidiomycota</taxon>
        <taxon>Agaricomycotina</taxon>
        <taxon>Agaricomycetes</taxon>
        <taxon>Agaricomycetidae</taxon>
        <taxon>Agaricales</taxon>
        <taxon>Agaricineae</taxon>
        <taxon>Psathyrellaceae</taxon>
        <taxon>Coprinopsis</taxon>
    </lineage>
</organism>
<accession>A0A5C3LC69</accession>
<dbReference type="Proteomes" id="UP000307440">
    <property type="component" value="Unassembled WGS sequence"/>
</dbReference>
<sequence length="190" mass="19853">VRGQTSLYIPGFEPVPVSADIVGIDEQGRTTWRLQKGASTPGITPRVDFIGTATLVEEDRGVSFTYSNSEAGFAIGQQCTFSDDFAVCTIIAQGSTATQTEIVSRVEVQGGRTLTSTSSEGGLSSSSSAYGSPLPTSLPGTNPQVVPTSNVPSSTSSALGDGSTSLWLLVSLFPVFYLVQSLSWPFRGVC</sequence>
<dbReference type="STRING" id="230819.A0A5C3LC69"/>
<keyword evidence="3" id="KW-1185">Reference proteome</keyword>
<dbReference type="EMBL" id="ML210147">
    <property type="protein sequence ID" value="TFK30235.1"/>
    <property type="molecule type" value="Genomic_DNA"/>
</dbReference>
<protein>
    <submittedName>
        <fullName evidence="2">Uncharacterized protein</fullName>
    </submittedName>
</protein>
<gene>
    <name evidence="2" type="ORF">FA15DRAFT_581429</name>
</gene>
<evidence type="ECO:0000313" key="2">
    <source>
        <dbReference type="EMBL" id="TFK30235.1"/>
    </source>
</evidence>
<name>A0A5C3LC69_COPMA</name>
<reference evidence="2 3" key="1">
    <citation type="journal article" date="2019" name="Nat. Ecol. Evol.">
        <title>Megaphylogeny resolves global patterns of mushroom evolution.</title>
        <authorList>
            <person name="Varga T."/>
            <person name="Krizsan K."/>
            <person name="Foldi C."/>
            <person name="Dima B."/>
            <person name="Sanchez-Garcia M."/>
            <person name="Sanchez-Ramirez S."/>
            <person name="Szollosi G.J."/>
            <person name="Szarkandi J.G."/>
            <person name="Papp V."/>
            <person name="Albert L."/>
            <person name="Andreopoulos W."/>
            <person name="Angelini C."/>
            <person name="Antonin V."/>
            <person name="Barry K.W."/>
            <person name="Bougher N.L."/>
            <person name="Buchanan P."/>
            <person name="Buyck B."/>
            <person name="Bense V."/>
            <person name="Catcheside P."/>
            <person name="Chovatia M."/>
            <person name="Cooper J."/>
            <person name="Damon W."/>
            <person name="Desjardin D."/>
            <person name="Finy P."/>
            <person name="Geml J."/>
            <person name="Haridas S."/>
            <person name="Hughes K."/>
            <person name="Justo A."/>
            <person name="Karasinski D."/>
            <person name="Kautmanova I."/>
            <person name="Kiss B."/>
            <person name="Kocsube S."/>
            <person name="Kotiranta H."/>
            <person name="LaButti K.M."/>
            <person name="Lechner B.E."/>
            <person name="Liimatainen K."/>
            <person name="Lipzen A."/>
            <person name="Lukacs Z."/>
            <person name="Mihaltcheva S."/>
            <person name="Morgado L.N."/>
            <person name="Niskanen T."/>
            <person name="Noordeloos M.E."/>
            <person name="Ohm R.A."/>
            <person name="Ortiz-Santana B."/>
            <person name="Ovrebo C."/>
            <person name="Racz N."/>
            <person name="Riley R."/>
            <person name="Savchenko A."/>
            <person name="Shiryaev A."/>
            <person name="Soop K."/>
            <person name="Spirin V."/>
            <person name="Szebenyi C."/>
            <person name="Tomsovsky M."/>
            <person name="Tulloss R.E."/>
            <person name="Uehling J."/>
            <person name="Grigoriev I.V."/>
            <person name="Vagvolgyi C."/>
            <person name="Papp T."/>
            <person name="Martin F.M."/>
            <person name="Miettinen O."/>
            <person name="Hibbett D.S."/>
            <person name="Nagy L.G."/>
        </authorList>
    </citation>
    <scope>NUCLEOTIDE SEQUENCE [LARGE SCALE GENOMIC DNA]</scope>
    <source>
        <strain evidence="2 3">CBS 121175</strain>
    </source>
</reference>